<gene>
    <name evidence="3" type="ordered locus">Hoch_5055</name>
</gene>
<feature type="domain" description="CoA carboxyltransferase N-terminal" evidence="1">
    <location>
        <begin position="27"/>
        <end position="279"/>
    </location>
</feature>
<dbReference type="PROSITE" id="PS50989">
    <property type="entry name" value="COA_CT_CTER"/>
    <property type="match status" value="1"/>
</dbReference>
<dbReference type="PROSITE" id="PS50980">
    <property type="entry name" value="COA_CT_NTER"/>
    <property type="match status" value="1"/>
</dbReference>
<feature type="domain" description="CoA carboxyltransferase C-terminal" evidence="2">
    <location>
        <begin position="303"/>
        <end position="537"/>
    </location>
</feature>
<dbReference type="Gene3D" id="3.90.226.10">
    <property type="entry name" value="2-enoyl-CoA Hydratase, Chain A, domain 1"/>
    <property type="match status" value="2"/>
</dbReference>
<proteinExistence type="predicted"/>
<dbReference type="Proteomes" id="UP000001880">
    <property type="component" value="Chromosome"/>
</dbReference>
<dbReference type="InterPro" id="IPR011763">
    <property type="entry name" value="COA_CT_C"/>
</dbReference>
<dbReference type="PANTHER" id="PTHR22855">
    <property type="entry name" value="ACETYL, PROPIONYL, PYRUVATE, AND GLUTACONYL CARBOXYLASE-RELATED"/>
    <property type="match status" value="1"/>
</dbReference>
<organism evidence="3 4">
    <name type="scientific">Haliangium ochraceum (strain DSM 14365 / JCM 11303 / SMP-2)</name>
    <dbReference type="NCBI Taxonomy" id="502025"/>
    <lineage>
        <taxon>Bacteria</taxon>
        <taxon>Pseudomonadati</taxon>
        <taxon>Myxococcota</taxon>
        <taxon>Polyangia</taxon>
        <taxon>Haliangiales</taxon>
        <taxon>Kofleriaceae</taxon>
        <taxon>Haliangium</taxon>
    </lineage>
</organism>
<evidence type="ECO:0000259" key="2">
    <source>
        <dbReference type="PROSITE" id="PS50989"/>
    </source>
</evidence>
<dbReference type="eggNOG" id="COG4799">
    <property type="taxonomic scope" value="Bacteria"/>
</dbReference>
<reference evidence="3 4" key="1">
    <citation type="journal article" date="2010" name="Stand. Genomic Sci.">
        <title>Complete genome sequence of Haliangium ochraceum type strain (SMP-2).</title>
        <authorList>
            <consortium name="US DOE Joint Genome Institute (JGI-PGF)"/>
            <person name="Ivanova N."/>
            <person name="Daum C."/>
            <person name="Lang E."/>
            <person name="Abt B."/>
            <person name="Kopitz M."/>
            <person name="Saunders E."/>
            <person name="Lapidus A."/>
            <person name="Lucas S."/>
            <person name="Glavina Del Rio T."/>
            <person name="Nolan M."/>
            <person name="Tice H."/>
            <person name="Copeland A."/>
            <person name="Cheng J.F."/>
            <person name="Chen F."/>
            <person name="Bruce D."/>
            <person name="Goodwin L."/>
            <person name="Pitluck S."/>
            <person name="Mavromatis K."/>
            <person name="Pati A."/>
            <person name="Mikhailova N."/>
            <person name="Chen A."/>
            <person name="Palaniappan K."/>
            <person name="Land M."/>
            <person name="Hauser L."/>
            <person name="Chang Y.J."/>
            <person name="Jeffries C.D."/>
            <person name="Detter J.C."/>
            <person name="Brettin T."/>
            <person name="Rohde M."/>
            <person name="Goker M."/>
            <person name="Bristow J."/>
            <person name="Markowitz V."/>
            <person name="Eisen J.A."/>
            <person name="Hugenholtz P."/>
            <person name="Kyrpides N.C."/>
            <person name="Klenk H.P."/>
        </authorList>
    </citation>
    <scope>NUCLEOTIDE SEQUENCE [LARGE SCALE GENOMIC DNA]</scope>
    <source>
        <strain evidence="4">DSM 14365 / CIP 107738 / JCM 11303 / AJ 13395 / SMP-2</strain>
    </source>
</reference>
<keyword evidence="3" id="KW-0808">Transferase</keyword>
<dbReference type="STRING" id="502025.Hoch_5055"/>
<evidence type="ECO:0000313" key="3">
    <source>
        <dbReference type="EMBL" id="ACY17543.1"/>
    </source>
</evidence>
<dbReference type="AlphaFoldDB" id="D0LVI2"/>
<dbReference type="PANTHER" id="PTHR22855:SF46">
    <property type="entry name" value="METHYLCROTONOYL-COA CARBOXYLASE"/>
    <property type="match status" value="1"/>
</dbReference>
<dbReference type="KEGG" id="hoh:Hoch_5055"/>
<dbReference type="RefSeq" id="WP_012830135.1">
    <property type="nucleotide sequence ID" value="NC_013440.1"/>
</dbReference>
<dbReference type="FunFam" id="3.90.226.10:FF:000030">
    <property type="entry name" value="Acetyl-CoA carboxylase carboxyltransferase subunit"/>
    <property type="match status" value="1"/>
</dbReference>
<dbReference type="InterPro" id="IPR011762">
    <property type="entry name" value="COA_CT_N"/>
</dbReference>
<evidence type="ECO:0000259" key="1">
    <source>
        <dbReference type="PROSITE" id="PS50980"/>
    </source>
</evidence>
<protein>
    <submittedName>
        <fullName evidence="3">Carboxyl transferase</fullName>
    </submittedName>
</protein>
<dbReference type="InterPro" id="IPR034733">
    <property type="entry name" value="AcCoA_carboxyl_beta"/>
</dbReference>
<dbReference type="SUPFAM" id="SSF52096">
    <property type="entry name" value="ClpP/crotonase"/>
    <property type="match status" value="2"/>
</dbReference>
<name>D0LVI2_HALO1</name>
<dbReference type="InterPro" id="IPR029045">
    <property type="entry name" value="ClpP/crotonase-like_dom_sf"/>
</dbReference>
<dbReference type="OrthoDB" id="9803706at2"/>
<evidence type="ECO:0000313" key="4">
    <source>
        <dbReference type="Proteomes" id="UP000001880"/>
    </source>
</evidence>
<keyword evidence="4" id="KW-1185">Reference proteome</keyword>
<sequence>MPAAPYPLLSSSVDRDATAFRDNDAANRRALDEIEAALAEARAGGGDKYNQRHLAAGKLLPRQRIELLLDRDSHFLELCPLAGYRVPSHAPGASMVAGIGVVSGVEVLISASEATVKGGAIGELGVRKTARMAEIAEQNRLPTINMIESAGADLPNQSKIFVPGGAGFRDLTRRSRERIPTVCLVFGSSTAGGAYIPGMSDYVVMVAERAQVYLAGPPLVKMATGEDADAESLGGAAMHSRTSGVSDFLAESEHDAIRLGREIVAHLNWRKRGPEPERLSEQGFASAGPTMGPGAAIEAPRYDPEELLGIASADIKVPFEAREVIARIVDGSRFSEFKPQYGSTLVCGWARVHGYPVGILANNGILFSESANKGAQFIALCNQSDIPLLFLQNITGFMVGTRYEQEGIIKNGAKLINAVSNSTVPAITIMTGASFGAGNYGMCGRAYEPRFLFSWPNHRIAVMGGKQLGGVLEIIQRQAAAKKGREVDEKGLSVAKAMIESQIERESTPLFATARLWDDGIIDPRHTREVVAISLSAAHSAPVRGTMAWGVYRH</sequence>
<dbReference type="GO" id="GO:0016874">
    <property type="term" value="F:ligase activity"/>
    <property type="evidence" value="ECO:0007669"/>
    <property type="project" value="InterPro"/>
</dbReference>
<dbReference type="FunFam" id="3.90.226.10:FF:000021">
    <property type="entry name" value="Acetyl-CoA carboxylase carboxyltransferase subunit"/>
    <property type="match status" value="1"/>
</dbReference>
<dbReference type="EMBL" id="CP001804">
    <property type="protein sequence ID" value="ACY17543.1"/>
    <property type="molecule type" value="Genomic_DNA"/>
</dbReference>
<dbReference type="Pfam" id="PF01039">
    <property type="entry name" value="Carboxyl_trans"/>
    <property type="match status" value="1"/>
</dbReference>
<dbReference type="GO" id="GO:0016740">
    <property type="term" value="F:transferase activity"/>
    <property type="evidence" value="ECO:0007669"/>
    <property type="project" value="UniProtKB-KW"/>
</dbReference>
<dbReference type="InterPro" id="IPR045190">
    <property type="entry name" value="MCCB/AccD1-like"/>
</dbReference>
<accession>D0LVI2</accession>
<dbReference type="HOGENOM" id="CLU_018822_0_1_7"/>